<name>X1RS38_9ZZZZ</name>
<dbReference type="InterPro" id="IPR010982">
    <property type="entry name" value="Lambda_DNA-bd_dom_sf"/>
</dbReference>
<dbReference type="EMBL" id="BARV01035646">
    <property type="protein sequence ID" value="GAI58344.1"/>
    <property type="molecule type" value="Genomic_DNA"/>
</dbReference>
<accession>X1RS38</accession>
<gene>
    <name evidence="2" type="ORF">S06H3_55586</name>
</gene>
<comment type="caution">
    <text evidence="2">The sequence shown here is derived from an EMBL/GenBank/DDBJ whole genome shotgun (WGS) entry which is preliminary data.</text>
</comment>
<organism evidence="2">
    <name type="scientific">marine sediment metagenome</name>
    <dbReference type="NCBI Taxonomy" id="412755"/>
    <lineage>
        <taxon>unclassified sequences</taxon>
        <taxon>metagenomes</taxon>
        <taxon>ecological metagenomes</taxon>
    </lineage>
</organism>
<dbReference type="Pfam" id="PF13744">
    <property type="entry name" value="HTH_37"/>
    <property type="match status" value="1"/>
</dbReference>
<dbReference type="AlphaFoldDB" id="X1RS38"/>
<dbReference type="GO" id="GO:0003677">
    <property type="term" value="F:DNA binding"/>
    <property type="evidence" value="ECO:0007669"/>
    <property type="project" value="InterPro"/>
</dbReference>
<sequence>MSIDTKSRHMTHAGGNVFADLGFEPKEAAELKVASQRLISVKLAVRDHLVKELAAWIEANDPMPSDVGRILGITRQRVADMSKKNGSEFSIDSLVDMLVRAGKRITVSVE</sequence>
<proteinExistence type="predicted"/>
<evidence type="ECO:0000259" key="1">
    <source>
        <dbReference type="Pfam" id="PF13744"/>
    </source>
</evidence>
<reference evidence="2" key="1">
    <citation type="journal article" date="2014" name="Front. Microbiol.">
        <title>High frequency of phylogenetically diverse reductive dehalogenase-homologous genes in deep subseafloor sedimentary metagenomes.</title>
        <authorList>
            <person name="Kawai M."/>
            <person name="Futagami T."/>
            <person name="Toyoda A."/>
            <person name="Takaki Y."/>
            <person name="Nishi S."/>
            <person name="Hori S."/>
            <person name="Arai W."/>
            <person name="Tsubouchi T."/>
            <person name="Morono Y."/>
            <person name="Uchiyama I."/>
            <person name="Ito T."/>
            <person name="Fujiyama A."/>
            <person name="Inagaki F."/>
            <person name="Takami H."/>
        </authorList>
    </citation>
    <scope>NUCLEOTIDE SEQUENCE</scope>
    <source>
        <strain evidence="2">Expedition CK06-06</strain>
    </source>
</reference>
<dbReference type="SUPFAM" id="SSF47413">
    <property type="entry name" value="lambda repressor-like DNA-binding domains"/>
    <property type="match status" value="1"/>
</dbReference>
<feature type="domain" description="HigA2-like helix-turn-helix" evidence="1">
    <location>
        <begin position="18"/>
        <end position="110"/>
    </location>
</feature>
<protein>
    <recommendedName>
        <fullName evidence="1">HigA2-like helix-turn-helix domain-containing protein</fullName>
    </recommendedName>
</protein>
<evidence type="ECO:0000313" key="2">
    <source>
        <dbReference type="EMBL" id="GAI58344.1"/>
    </source>
</evidence>
<dbReference type="Gene3D" id="1.10.260.40">
    <property type="entry name" value="lambda repressor-like DNA-binding domains"/>
    <property type="match status" value="1"/>
</dbReference>
<dbReference type="InterPro" id="IPR039554">
    <property type="entry name" value="HigA2-like_HTH"/>
</dbReference>